<dbReference type="RefSeq" id="WP_338687846.1">
    <property type="nucleotide sequence ID" value="NZ_AP024702.1"/>
</dbReference>
<feature type="signal peptide" evidence="2">
    <location>
        <begin position="1"/>
        <end position="20"/>
    </location>
</feature>
<dbReference type="PROSITE" id="PS00018">
    <property type="entry name" value="EF_HAND_1"/>
    <property type="match status" value="2"/>
</dbReference>
<feature type="compositionally biased region" description="Basic and acidic residues" evidence="1">
    <location>
        <begin position="126"/>
        <end position="137"/>
    </location>
</feature>
<feature type="chain" id="PRO_5046686222" evidence="2">
    <location>
        <begin position="21"/>
        <end position="177"/>
    </location>
</feature>
<sequence length="177" mass="17696">MTTNPIIPTLLLTLAFPALAQNMPPGPPPDPVGMAIDKNHNQELSKREIRDATKSLLKLDEDDDGALSAEELRPEPPRHERRRNRDDEGQAPPPPPPSPLLSAIDTDGSGDLSSSEIEAAPAALAKIDKDGDGKIDSDELGVGGPGGGGPGGGGAQGGPPGGGPPGGGPPGGGGPGR</sequence>
<feature type="compositionally biased region" description="Basic and acidic residues" evidence="1">
    <location>
        <begin position="70"/>
        <end position="88"/>
    </location>
</feature>
<accession>A0ABM7RAF3</accession>
<feature type="domain" description="EF-hand" evidence="3">
    <location>
        <begin position="115"/>
        <end position="150"/>
    </location>
</feature>
<keyword evidence="2" id="KW-0732">Signal</keyword>
<dbReference type="PROSITE" id="PS50222">
    <property type="entry name" value="EF_HAND_2"/>
    <property type="match status" value="1"/>
</dbReference>
<dbReference type="InterPro" id="IPR011992">
    <property type="entry name" value="EF-hand-dom_pair"/>
</dbReference>
<feature type="region of interest" description="Disordered" evidence="1">
    <location>
        <begin position="21"/>
        <end position="177"/>
    </location>
</feature>
<evidence type="ECO:0000313" key="4">
    <source>
        <dbReference type="EMBL" id="BCX46333.1"/>
    </source>
</evidence>
<keyword evidence="5" id="KW-1185">Reference proteome</keyword>
<organism evidence="4 5">
    <name type="scientific">Haloferula helveola</name>
    <dbReference type="NCBI Taxonomy" id="490095"/>
    <lineage>
        <taxon>Bacteria</taxon>
        <taxon>Pseudomonadati</taxon>
        <taxon>Verrucomicrobiota</taxon>
        <taxon>Verrucomicrobiia</taxon>
        <taxon>Verrucomicrobiales</taxon>
        <taxon>Verrucomicrobiaceae</taxon>
        <taxon>Haloferula</taxon>
    </lineage>
</organism>
<dbReference type="Gene3D" id="1.10.238.10">
    <property type="entry name" value="EF-hand"/>
    <property type="match status" value="1"/>
</dbReference>
<evidence type="ECO:0000313" key="5">
    <source>
        <dbReference type="Proteomes" id="UP001374893"/>
    </source>
</evidence>
<name>A0ABM7RAF3_9BACT</name>
<dbReference type="SUPFAM" id="SSF47473">
    <property type="entry name" value="EF-hand"/>
    <property type="match status" value="1"/>
</dbReference>
<dbReference type="Pfam" id="PF13202">
    <property type="entry name" value="EF-hand_5"/>
    <property type="match status" value="3"/>
</dbReference>
<dbReference type="Proteomes" id="UP001374893">
    <property type="component" value="Chromosome"/>
</dbReference>
<evidence type="ECO:0000256" key="2">
    <source>
        <dbReference type="SAM" id="SignalP"/>
    </source>
</evidence>
<feature type="compositionally biased region" description="Basic and acidic residues" evidence="1">
    <location>
        <begin position="37"/>
        <end position="59"/>
    </location>
</feature>
<evidence type="ECO:0000256" key="1">
    <source>
        <dbReference type="SAM" id="MobiDB-lite"/>
    </source>
</evidence>
<feature type="compositionally biased region" description="Gly residues" evidence="1">
    <location>
        <begin position="141"/>
        <end position="160"/>
    </location>
</feature>
<proteinExistence type="predicted"/>
<evidence type="ECO:0000259" key="3">
    <source>
        <dbReference type="PROSITE" id="PS50222"/>
    </source>
</evidence>
<reference evidence="4 5" key="1">
    <citation type="submission" date="2021-06" db="EMBL/GenBank/DDBJ databases">
        <title>Complete genome of Haloferula helveola possessing various polysaccharide degrading enzymes.</title>
        <authorList>
            <person name="Takami H."/>
            <person name="Huang C."/>
            <person name="Hamasaki K."/>
        </authorList>
    </citation>
    <scope>NUCLEOTIDE SEQUENCE [LARGE SCALE GENOMIC DNA]</scope>
    <source>
        <strain evidence="4 5">CN-1</strain>
    </source>
</reference>
<dbReference type="InterPro" id="IPR018247">
    <property type="entry name" value="EF_Hand_1_Ca_BS"/>
</dbReference>
<dbReference type="EMBL" id="AP024702">
    <property type="protein sequence ID" value="BCX46333.1"/>
    <property type="molecule type" value="Genomic_DNA"/>
</dbReference>
<dbReference type="InterPro" id="IPR002048">
    <property type="entry name" value="EF_hand_dom"/>
</dbReference>
<protein>
    <submittedName>
        <fullName evidence="4">Calcium-binding EF-h and -containing protein</fullName>
    </submittedName>
</protein>
<gene>
    <name evidence="4" type="ORF">HAHE_02410</name>
</gene>